<keyword evidence="2" id="KW-0472">Membrane</keyword>
<evidence type="ECO:0000256" key="1">
    <source>
        <dbReference type="ARBA" id="ARBA00009067"/>
    </source>
</evidence>
<reference evidence="5" key="1">
    <citation type="submission" date="2022-10" db="EMBL/GenBank/DDBJ databases">
        <title>Streptococcus didelphis as causative of fatal infections in opossums (Didelphis albiventris).</title>
        <authorList>
            <person name="Breyer G.M."/>
            <person name="Da Silva M.E.R.J."/>
            <person name="Siqueira F.M."/>
        </authorList>
    </citation>
    <scope>NUCLEOTIDE SEQUENCE [LARGE SCALE GENOMIC DNA]</scope>
    <source>
        <strain evidence="5">LBVP101/21</strain>
    </source>
</reference>
<evidence type="ECO:0000259" key="3">
    <source>
        <dbReference type="Pfam" id="PF02517"/>
    </source>
</evidence>
<keyword evidence="4" id="KW-0378">Hydrolase</keyword>
<dbReference type="EMBL" id="CP110509">
    <property type="protein sequence ID" value="WMB28766.1"/>
    <property type="molecule type" value="Genomic_DNA"/>
</dbReference>
<feature type="transmembrane region" description="Helical" evidence="2">
    <location>
        <begin position="168"/>
        <end position="186"/>
    </location>
</feature>
<dbReference type="Pfam" id="PF02517">
    <property type="entry name" value="Rce1-like"/>
    <property type="match status" value="1"/>
</dbReference>
<evidence type="ECO:0000313" key="4">
    <source>
        <dbReference type="EMBL" id="WMB28766.1"/>
    </source>
</evidence>
<gene>
    <name evidence="4" type="ORF">N1496_04800</name>
</gene>
<feature type="transmembrane region" description="Helical" evidence="2">
    <location>
        <begin position="108"/>
        <end position="131"/>
    </location>
</feature>
<dbReference type="RefSeq" id="WP_018367004.1">
    <property type="nucleotide sequence ID" value="NZ_CP104407.1"/>
</dbReference>
<comment type="similarity">
    <text evidence="1">Belongs to the UPF0177 family.</text>
</comment>
<keyword evidence="4" id="KW-0482">Metalloprotease</keyword>
<organism evidence="4 5">
    <name type="scientific">Streptococcus didelphis</name>
    <dbReference type="NCBI Taxonomy" id="102886"/>
    <lineage>
        <taxon>Bacteria</taxon>
        <taxon>Bacillati</taxon>
        <taxon>Bacillota</taxon>
        <taxon>Bacilli</taxon>
        <taxon>Lactobacillales</taxon>
        <taxon>Streptococcaceae</taxon>
        <taxon>Streptococcus</taxon>
    </lineage>
</organism>
<proteinExistence type="inferred from homology"/>
<keyword evidence="4" id="KW-0645">Protease</keyword>
<feature type="transmembrane region" description="Helical" evidence="2">
    <location>
        <begin position="34"/>
        <end position="54"/>
    </location>
</feature>
<dbReference type="Proteomes" id="UP001238096">
    <property type="component" value="Chromosome"/>
</dbReference>
<dbReference type="InterPro" id="IPR003675">
    <property type="entry name" value="Rce1/LyrA-like_dom"/>
</dbReference>
<sequence length="216" mass="23453">MNKILNKVKWILLVFAIVVVEQSALLLLKGSQSVGKLSLVILLMLAISLGTWLIAKKVGLLYKKEDDQKHSAPFWIGMGLLGVTLVKILGGIILVLQNGNGKTLNQDTLNGILLNPVLLIVLLSIVAPIVEETVFRGLLMGKVFNHRSIPGLIISSFLFGLLHSPTDIGSWVIYGGTGLLLGFVYYKTNKLSYTMGIHCLSNSLAALFMIASTLLK</sequence>
<accession>A0ABY9LKY1</accession>
<feature type="transmembrane region" description="Helical" evidence="2">
    <location>
        <begin position="193"/>
        <end position="215"/>
    </location>
</feature>
<protein>
    <submittedName>
        <fullName evidence="4">CPBP family intramembrane metalloprotease</fullName>
    </submittedName>
</protein>
<dbReference type="PANTHER" id="PTHR36435">
    <property type="entry name" value="SLR1288 PROTEIN"/>
    <property type="match status" value="1"/>
</dbReference>
<name>A0ABY9LKY1_9STRE</name>
<keyword evidence="5" id="KW-1185">Reference proteome</keyword>
<feature type="transmembrane region" description="Helical" evidence="2">
    <location>
        <begin position="10"/>
        <end position="28"/>
    </location>
</feature>
<feature type="domain" description="CAAX prenyl protease 2/Lysostaphin resistance protein A-like" evidence="3">
    <location>
        <begin position="115"/>
        <end position="203"/>
    </location>
</feature>
<dbReference type="InterPro" id="IPR052710">
    <property type="entry name" value="CAAX_protease"/>
</dbReference>
<keyword evidence="2" id="KW-0812">Transmembrane</keyword>
<keyword evidence="2" id="KW-1133">Transmembrane helix</keyword>
<evidence type="ECO:0000256" key="2">
    <source>
        <dbReference type="SAM" id="Phobius"/>
    </source>
</evidence>
<dbReference type="GO" id="GO:0008237">
    <property type="term" value="F:metallopeptidase activity"/>
    <property type="evidence" value="ECO:0007669"/>
    <property type="project" value="UniProtKB-KW"/>
</dbReference>
<dbReference type="PANTHER" id="PTHR36435:SF1">
    <property type="entry name" value="CAAX AMINO TERMINAL PROTEASE FAMILY PROTEIN"/>
    <property type="match status" value="1"/>
</dbReference>
<feature type="transmembrane region" description="Helical" evidence="2">
    <location>
        <begin position="74"/>
        <end position="96"/>
    </location>
</feature>
<evidence type="ECO:0000313" key="5">
    <source>
        <dbReference type="Proteomes" id="UP001238096"/>
    </source>
</evidence>